<dbReference type="PATRIC" id="fig|991778.3.peg.4339"/>
<evidence type="ECO:0000256" key="1">
    <source>
        <dbReference type="ARBA" id="ARBA00009427"/>
    </source>
</evidence>
<evidence type="ECO:0000256" key="7">
    <source>
        <dbReference type="ARBA" id="ARBA00048478"/>
    </source>
</evidence>
<dbReference type="Gene3D" id="3.40.50.300">
    <property type="entry name" value="P-loop containing nucleotide triphosphate hydrolases"/>
    <property type="match status" value="1"/>
</dbReference>
<evidence type="ECO:0000256" key="3">
    <source>
        <dbReference type="ARBA" id="ARBA00022741"/>
    </source>
</evidence>
<keyword evidence="8" id="KW-0963">Cytoplasm</keyword>
<gene>
    <name evidence="8" type="primary">cmk</name>
    <name evidence="10" type="ORF">RBWH47_00732</name>
</gene>
<dbReference type="GO" id="GO:0015949">
    <property type="term" value="P:nucleobase-containing small molecule interconversion"/>
    <property type="evidence" value="ECO:0007669"/>
    <property type="project" value="TreeGrafter"/>
</dbReference>
<keyword evidence="4 8" id="KW-0418">Kinase</keyword>
<feature type="domain" description="Cytidylate kinase" evidence="9">
    <location>
        <begin position="3"/>
        <end position="212"/>
    </location>
</feature>
<evidence type="ECO:0000256" key="4">
    <source>
        <dbReference type="ARBA" id="ARBA00022777"/>
    </source>
</evidence>
<feature type="binding site" evidence="8">
    <location>
        <begin position="7"/>
        <end position="15"/>
    </location>
    <ligand>
        <name>ATP</name>
        <dbReference type="ChEBI" id="CHEBI:30616"/>
    </ligand>
</feature>
<dbReference type="RefSeq" id="WP_007328003.1">
    <property type="nucleotide sequence ID" value="NZ_AFAR01000203.1"/>
</dbReference>
<dbReference type="EC" id="2.7.4.25" evidence="8"/>
<dbReference type="Proteomes" id="UP000006222">
    <property type="component" value="Unassembled WGS sequence"/>
</dbReference>
<dbReference type="GO" id="GO:0005524">
    <property type="term" value="F:ATP binding"/>
    <property type="evidence" value="ECO:0007669"/>
    <property type="project" value="UniProtKB-UniRule"/>
</dbReference>
<proteinExistence type="inferred from homology"/>
<keyword evidence="3 8" id="KW-0547">Nucleotide-binding</keyword>
<evidence type="ECO:0000313" key="10">
    <source>
        <dbReference type="EMBL" id="EGF25927.1"/>
    </source>
</evidence>
<dbReference type="InterPro" id="IPR003136">
    <property type="entry name" value="Cytidylate_kin"/>
</dbReference>
<evidence type="ECO:0000256" key="2">
    <source>
        <dbReference type="ARBA" id="ARBA00022679"/>
    </source>
</evidence>
<dbReference type="GO" id="GO:0036430">
    <property type="term" value="F:CMP kinase activity"/>
    <property type="evidence" value="ECO:0007669"/>
    <property type="project" value="RHEA"/>
</dbReference>
<dbReference type="HAMAP" id="MF_00238">
    <property type="entry name" value="Cytidyl_kinase_type1"/>
    <property type="match status" value="1"/>
</dbReference>
<dbReference type="InterPro" id="IPR027417">
    <property type="entry name" value="P-loop_NTPase"/>
</dbReference>
<dbReference type="GO" id="GO:0006220">
    <property type="term" value="P:pyrimidine nucleotide metabolic process"/>
    <property type="evidence" value="ECO:0007669"/>
    <property type="project" value="UniProtKB-UniRule"/>
</dbReference>
<evidence type="ECO:0000256" key="6">
    <source>
        <dbReference type="ARBA" id="ARBA00047615"/>
    </source>
</evidence>
<accession>F2AWJ3</accession>
<dbReference type="InterPro" id="IPR011994">
    <property type="entry name" value="Cytidylate_kinase_dom"/>
</dbReference>
<comment type="catalytic activity">
    <reaction evidence="6 8">
        <text>dCMP + ATP = dCDP + ADP</text>
        <dbReference type="Rhea" id="RHEA:25094"/>
        <dbReference type="ChEBI" id="CHEBI:30616"/>
        <dbReference type="ChEBI" id="CHEBI:57566"/>
        <dbReference type="ChEBI" id="CHEBI:58593"/>
        <dbReference type="ChEBI" id="CHEBI:456216"/>
        <dbReference type="EC" id="2.7.4.25"/>
    </reaction>
</comment>
<evidence type="ECO:0000259" key="9">
    <source>
        <dbReference type="Pfam" id="PF02224"/>
    </source>
</evidence>
<dbReference type="Pfam" id="PF02224">
    <property type="entry name" value="Cytidylate_kin"/>
    <property type="match status" value="1"/>
</dbReference>
<dbReference type="EMBL" id="AFAR01000203">
    <property type="protein sequence ID" value="EGF25927.1"/>
    <property type="molecule type" value="Genomic_DNA"/>
</dbReference>
<evidence type="ECO:0000313" key="11">
    <source>
        <dbReference type="Proteomes" id="UP000006222"/>
    </source>
</evidence>
<sequence length="229" mass="25694">MIVTIDGPAGAGKSSIARRVASELGFEFLDTGAMYRAVTWGVMQQGIAWDDVEALVEFADAARLIWQDDRIYLDNQDISEEIRTPQVTSHIRYLADPPRIRERITAQQRRIATGRDIVTEGRDQGTEVFPDAHCKIFLTASPEERARRRQRQLAENGRVMSVEEILAAQNQRDLEDRMRPVGRLRAASDAIVVQTDGMSPDEVREEVLRLVRECVQASAANSASSDVTR</sequence>
<comment type="catalytic activity">
    <reaction evidence="7 8">
        <text>CMP + ATP = CDP + ADP</text>
        <dbReference type="Rhea" id="RHEA:11600"/>
        <dbReference type="ChEBI" id="CHEBI:30616"/>
        <dbReference type="ChEBI" id="CHEBI:58069"/>
        <dbReference type="ChEBI" id="CHEBI:60377"/>
        <dbReference type="ChEBI" id="CHEBI:456216"/>
        <dbReference type="EC" id="2.7.4.25"/>
    </reaction>
</comment>
<evidence type="ECO:0000256" key="8">
    <source>
        <dbReference type="HAMAP-Rule" id="MF_00238"/>
    </source>
</evidence>
<comment type="similarity">
    <text evidence="1 8">Belongs to the cytidylate kinase family. Type 1 subfamily.</text>
</comment>
<dbReference type="SUPFAM" id="SSF52540">
    <property type="entry name" value="P-loop containing nucleoside triphosphate hydrolases"/>
    <property type="match status" value="1"/>
</dbReference>
<dbReference type="PANTHER" id="PTHR21299:SF2">
    <property type="entry name" value="CYTIDYLATE KINASE"/>
    <property type="match status" value="1"/>
</dbReference>
<dbReference type="GO" id="GO:0005829">
    <property type="term" value="C:cytosol"/>
    <property type="evidence" value="ECO:0007669"/>
    <property type="project" value="TreeGrafter"/>
</dbReference>
<dbReference type="AlphaFoldDB" id="F2AWJ3"/>
<dbReference type="FunFam" id="3.40.50.300:FF:005175">
    <property type="entry name" value="Cytidylate kinase"/>
    <property type="match status" value="1"/>
</dbReference>
<dbReference type="NCBIfam" id="TIGR00017">
    <property type="entry name" value="cmk"/>
    <property type="match status" value="1"/>
</dbReference>
<comment type="caution">
    <text evidence="10">The sequence shown here is derived from an EMBL/GenBank/DDBJ whole genome shotgun (WGS) entry which is preliminary data.</text>
</comment>
<organism evidence="10 11">
    <name type="scientific">Rhodopirellula baltica WH47</name>
    <dbReference type="NCBI Taxonomy" id="991778"/>
    <lineage>
        <taxon>Bacteria</taxon>
        <taxon>Pseudomonadati</taxon>
        <taxon>Planctomycetota</taxon>
        <taxon>Planctomycetia</taxon>
        <taxon>Pirellulales</taxon>
        <taxon>Pirellulaceae</taxon>
        <taxon>Rhodopirellula</taxon>
    </lineage>
</organism>
<protein>
    <recommendedName>
        <fullName evidence="8">Cytidylate kinase</fullName>
        <shortName evidence="8">CK</shortName>
        <ecNumber evidence="8">2.7.4.25</ecNumber>
    </recommendedName>
    <alternativeName>
        <fullName evidence="8">Cytidine monophosphate kinase</fullName>
        <shortName evidence="8">CMP kinase</shortName>
    </alternativeName>
</protein>
<dbReference type="GO" id="GO:0036431">
    <property type="term" value="F:dCMP kinase activity"/>
    <property type="evidence" value="ECO:0007669"/>
    <property type="project" value="InterPro"/>
</dbReference>
<dbReference type="PANTHER" id="PTHR21299">
    <property type="entry name" value="CYTIDYLATE KINASE/PANTOATE-BETA-ALANINE LIGASE"/>
    <property type="match status" value="1"/>
</dbReference>
<comment type="subcellular location">
    <subcellularLocation>
        <location evidence="8">Cytoplasm</location>
    </subcellularLocation>
</comment>
<keyword evidence="5 8" id="KW-0067">ATP-binding</keyword>
<dbReference type="CDD" id="cd02020">
    <property type="entry name" value="CMPK"/>
    <property type="match status" value="1"/>
</dbReference>
<evidence type="ECO:0000256" key="5">
    <source>
        <dbReference type="ARBA" id="ARBA00022840"/>
    </source>
</evidence>
<keyword evidence="2 8" id="KW-0808">Transferase</keyword>
<reference evidence="10 11" key="1">
    <citation type="journal article" date="2013" name="Mar. Genomics">
        <title>Expression of sulfatases in Rhodopirellula baltica and the diversity of sulfatases in the genus Rhodopirellula.</title>
        <authorList>
            <person name="Wegner C.E."/>
            <person name="Richter-Heitmann T."/>
            <person name="Klindworth A."/>
            <person name="Klockow C."/>
            <person name="Richter M."/>
            <person name="Achstetter T."/>
            <person name="Glockner F.O."/>
            <person name="Harder J."/>
        </authorList>
    </citation>
    <scope>NUCLEOTIDE SEQUENCE [LARGE SCALE GENOMIC DNA]</scope>
    <source>
        <strain evidence="10 11">WH47</strain>
    </source>
</reference>
<name>F2AWJ3_RHOBT</name>